<proteinExistence type="predicted"/>
<feature type="coiled-coil region" evidence="1">
    <location>
        <begin position="4"/>
        <end position="61"/>
    </location>
</feature>
<dbReference type="EMBL" id="KI283510">
    <property type="protein sequence ID" value="ESA13845.1"/>
    <property type="molecule type" value="Genomic_DNA"/>
</dbReference>
<accession>U9U0F9</accession>
<reference evidence="2" key="1">
    <citation type="submission" date="2013-07" db="EMBL/GenBank/DDBJ databases">
        <title>The genome of an arbuscular mycorrhizal fungus provides insights into the evolution of the oldest plant symbiosis.</title>
        <authorList>
            <consortium name="DOE Joint Genome Institute"/>
            <person name="Tisserant E."/>
            <person name="Malbreil M."/>
            <person name="Kuo A."/>
            <person name="Kohler A."/>
            <person name="Symeonidi A."/>
            <person name="Balestrini R."/>
            <person name="Charron P."/>
            <person name="Duensing N."/>
            <person name="Frei-dit-Frey N."/>
            <person name="Gianinazzi-Pearson V."/>
            <person name="Gilbert B."/>
            <person name="Handa Y."/>
            <person name="Hijri M."/>
            <person name="Kaul R."/>
            <person name="Kawaguchi M."/>
            <person name="Krajinski F."/>
            <person name="Lammers P."/>
            <person name="Lapierre D."/>
            <person name="Masclaux F.G."/>
            <person name="Murat C."/>
            <person name="Morin E."/>
            <person name="Ndikumana S."/>
            <person name="Pagni M."/>
            <person name="Petitpierre D."/>
            <person name="Requena N."/>
            <person name="Rosikiewicz P."/>
            <person name="Riley R."/>
            <person name="Saito K."/>
            <person name="San Clemente H."/>
            <person name="Shapiro H."/>
            <person name="van Tuinen D."/>
            <person name="Becard G."/>
            <person name="Bonfante P."/>
            <person name="Paszkowski U."/>
            <person name="Shachar-Hill Y."/>
            <person name="Young J.P."/>
            <person name="Sanders I.R."/>
            <person name="Henrissat B."/>
            <person name="Rensing S.A."/>
            <person name="Grigoriev I.V."/>
            <person name="Corradi N."/>
            <person name="Roux C."/>
            <person name="Martin F."/>
        </authorList>
    </citation>
    <scope>NUCLEOTIDE SEQUENCE</scope>
    <source>
        <strain evidence="2">DAOM 197198</strain>
    </source>
</reference>
<sequence length="62" mass="7445">MFKTDKANIEIEFLERSIEKAEFKARIKKLKKNKTDTVIENTELRIRVVKLKQNINKLKKEL</sequence>
<keyword evidence="1" id="KW-0175">Coiled coil</keyword>
<name>U9U0F9_RHIID</name>
<dbReference type="AlphaFoldDB" id="U9U0F9"/>
<evidence type="ECO:0000313" key="2">
    <source>
        <dbReference type="EMBL" id="ESA13845.1"/>
    </source>
</evidence>
<organism evidence="2">
    <name type="scientific">Rhizophagus irregularis (strain DAOM 181602 / DAOM 197198 / MUCL 43194)</name>
    <name type="common">Arbuscular mycorrhizal fungus</name>
    <name type="synonym">Glomus intraradices</name>
    <dbReference type="NCBI Taxonomy" id="747089"/>
    <lineage>
        <taxon>Eukaryota</taxon>
        <taxon>Fungi</taxon>
        <taxon>Fungi incertae sedis</taxon>
        <taxon>Mucoromycota</taxon>
        <taxon>Glomeromycotina</taxon>
        <taxon>Glomeromycetes</taxon>
        <taxon>Glomerales</taxon>
        <taxon>Glomeraceae</taxon>
        <taxon>Rhizophagus</taxon>
    </lineage>
</organism>
<evidence type="ECO:0000256" key="1">
    <source>
        <dbReference type="SAM" id="Coils"/>
    </source>
</evidence>
<dbReference type="HOGENOM" id="CLU_206753_0_0_1"/>
<protein>
    <submittedName>
        <fullName evidence="2">Uncharacterized protein</fullName>
    </submittedName>
</protein>
<gene>
    <name evidence="2" type="ORF">GLOINDRAFT_25606</name>
</gene>